<feature type="transmembrane region" description="Helical" evidence="1">
    <location>
        <begin position="40"/>
        <end position="58"/>
    </location>
</feature>
<evidence type="ECO:0000256" key="1">
    <source>
        <dbReference type="SAM" id="Phobius"/>
    </source>
</evidence>
<feature type="transmembrane region" description="Helical" evidence="1">
    <location>
        <begin position="239"/>
        <end position="257"/>
    </location>
</feature>
<accession>A0A142JS69</accession>
<keyword evidence="1" id="KW-0472">Membrane</keyword>
<dbReference type="PANTHER" id="PTHR22911:SF106">
    <property type="entry name" value="INTEGRAL MEMBRANE PROTEIN"/>
    <property type="match status" value="1"/>
</dbReference>
<dbReference type="EMBL" id="CP014845">
    <property type="protein sequence ID" value="AMR80931.1"/>
    <property type="molecule type" value="Genomic_DNA"/>
</dbReference>
<sequence length="283" mass="30487">MSLPPDFHGLAFAAVMLSALMHASWNAIVKIGGDRLSSMALIDTFCLLVALPFLFLVPMPALQVWPFLLATVALEVVYKLSLVAAYNRGDFSQAYPLMRGSAPMMVAMLLLLSGSERLGPGGYAGIALICCGLVSLVHWRRQAPDLLGFALLAGACLAGGTVIDGTAVKRHGEVLTYIVWLQAMSHVFMPGYAFARRGTSLLALLRTEWKRAGIGGINRVGSYALMLWAMTMAPVAKLAALRESSVIFAALLGHFLLRESFDRRRVVATALVLLGIVTLQLAR</sequence>
<dbReference type="AlphaFoldDB" id="A0A142JS69"/>
<dbReference type="InterPro" id="IPR000620">
    <property type="entry name" value="EamA_dom"/>
</dbReference>
<dbReference type="KEGG" id="cnan:A2G96_24240"/>
<feature type="transmembrane region" description="Helical" evidence="1">
    <location>
        <begin position="146"/>
        <end position="168"/>
    </location>
</feature>
<feature type="transmembrane region" description="Helical" evidence="1">
    <location>
        <begin position="6"/>
        <end position="28"/>
    </location>
</feature>
<feature type="transmembrane region" description="Helical" evidence="1">
    <location>
        <begin position="64"/>
        <end position="85"/>
    </location>
</feature>
<organism evidence="3 4">
    <name type="scientific">Cupriavidus nantongensis</name>
    <dbReference type="NCBI Taxonomy" id="1796606"/>
    <lineage>
        <taxon>Bacteria</taxon>
        <taxon>Pseudomonadati</taxon>
        <taxon>Pseudomonadota</taxon>
        <taxon>Betaproteobacteria</taxon>
        <taxon>Burkholderiales</taxon>
        <taxon>Burkholderiaceae</taxon>
        <taxon>Cupriavidus</taxon>
    </lineage>
</organism>
<proteinExistence type="predicted"/>
<protein>
    <recommendedName>
        <fullName evidence="2">EamA domain-containing protein</fullName>
    </recommendedName>
</protein>
<dbReference type="SUPFAM" id="SSF103481">
    <property type="entry name" value="Multidrug resistance efflux transporter EmrE"/>
    <property type="match status" value="2"/>
</dbReference>
<dbReference type="InterPro" id="IPR037185">
    <property type="entry name" value="EmrE-like"/>
</dbReference>
<gene>
    <name evidence="3" type="ORF">A2G96_24240</name>
</gene>
<feature type="transmembrane region" description="Helical" evidence="1">
    <location>
        <begin position="216"/>
        <end position="233"/>
    </location>
</feature>
<keyword evidence="1" id="KW-0812">Transmembrane</keyword>
<evidence type="ECO:0000259" key="2">
    <source>
        <dbReference type="Pfam" id="PF00892"/>
    </source>
</evidence>
<evidence type="ECO:0000313" key="3">
    <source>
        <dbReference type="EMBL" id="AMR80931.1"/>
    </source>
</evidence>
<dbReference type="OrthoDB" id="9783707at2"/>
<dbReference type="Gene3D" id="1.10.3730.20">
    <property type="match status" value="2"/>
</dbReference>
<feature type="transmembrane region" description="Helical" evidence="1">
    <location>
        <begin position="121"/>
        <end position="139"/>
    </location>
</feature>
<keyword evidence="4" id="KW-1185">Reference proteome</keyword>
<dbReference type="PANTHER" id="PTHR22911">
    <property type="entry name" value="ACYL-MALONYL CONDENSING ENZYME-RELATED"/>
    <property type="match status" value="1"/>
</dbReference>
<reference evidence="3 4" key="1">
    <citation type="submission" date="2016-03" db="EMBL/GenBank/DDBJ databases">
        <title>Complete genome sequence of a novel chlorpyrifos degrading bacterium, Cupriavidus nantongensis sp. X1.</title>
        <authorList>
            <person name="Fang L."/>
        </authorList>
    </citation>
    <scope>NUCLEOTIDE SEQUENCE [LARGE SCALE GENOMIC DNA]</scope>
    <source>
        <strain evidence="3 4">X1</strain>
    </source>
</reference>
<dbReference type="Proteomes" id="UP000075238">
    <property type="component" value="Chromosome 2"/>
</dbReference>
<keyword evidence="1" id="KW-1133">Transmembrane helix</keyword>
<dbReference type="Pfam" id="PF00892">
    <property type="entry name" value="EamA"/>
    <property type="match status" value="1"/>
</dbReference>
<evidence type="ECO:0000313" key="4">
    <source>
        <dbReference type="Proteomes" id="UP000075238"/>
    </source>
</evidence>
<name>A0A142JS69_9BURK</name>
<dbReference type="GO" id="GO:0016020">
    <property type="term" value="C:membrane"/>
    <property type="evidence" value="ECO:0007669"/>
    <property type="project" value="InterPro"/>
</dbReference>
<dbReference type="RefSeq" id="WP_062802755.1">
    <property type="nucleotide sequence ID" value="NZ_CP014845.1"/>
</dbReference>
<feature type="transmembrane region" description="Helical" evidence="1">
    <location>
        <begin position="174"/>
        <end position="195"/>
    </location>
</feature>
<dbReference type="STRING" id="1796606.A2G96_24240"/>
<feature type="domain" description="EamA" evidence="2">
    <location>
        <begin position="149"/>
        <end position="278"/>
    </location>
</feature>